<evidence type="ECO:0000313" key="1">
    <source>
        <dbReference type="EMBL" id="KAG9283878.1"/>
    </source>
</evidence>
<dbReference type="EMBL" id="JAICCE010000001">
    <property type="protein sequence ID" value="KAG9283878.1"/>
    <property type="molecule type" value="Genomic_DNA"/>
</dbReference>
<accession>A0A8T2MHX4</accession>
<protein>
    <submittedName>
        <fullName evidence="1">Uncharacterized protein</fullName>
    </submittedName>
</protein>
<sequence length="69" mass="8205">MDKPISGLEHRYENGWVLLFLMFFRTLGRTTLPEQSRNYREKLHKGYKSSFSSSLFLIMKALQMVCVWS</sequence>
<reference evidence="1 2" key="1">
    <citation type="submission" date="2021-07" db="EMBL/GenBank/DDBJ databases">
        <authorList>
            <person name="Imarazene B."/>
            <person name="Zahm M."/>
            <person name="Klopp C."/>
            <person name="Cabau C."/>
            <person name="Beille S."/>
            <person name="Jouanno E."/>
            <person name="Castinel A."/>
            <person name="Lluch J."/>
            <person name="Gil L."/>
            <person name="Kuchtly C."/>
            <person name="Lopez Roques C."/>
            <person name="Donnadieu C."/>
            <person name="Parrinello H."/>
            <person name="Journot L."/>
            <person name="Du K."/>
            <person name="Schartl M."/>
            <person name="Retaux S."/>
            <person name="Guiguen Y."/>
        </authorList>
    </citation>
    <scope>NUCLEOTIDE SEQUENCE [LARGE SCALE GENOMIC DNA]</scope>
    <source>
        <strain evidence="1">Pach_M1</strain>
        <tissue evidence="1">Testis</tissue>
    </source>
</reference>
<gene>
    <name evidence="1" type="ORF">AMEX_G2708</name>
</gene>
<proteinExistence type="predicted"/>
<organism evidence="1 2">
    <name type="scientific">Astyanax mexicanus</name>
    <name type="common">Blind cave fish</name>
    <name type="synonym">Astyanax fasciatus mexicanus</name>
    <dbReference type="NCBI Taxonomy" id="7994"/>
    <lineage>
        <taxon>Eukaryota</taxon>
        <taxon>Metazoa</taxon>
        <taxon>Chordata</taxon>
        <taxon>Craniata</taxon>
        <taxon>Vertebrata</taxon>
        <taxon>Euteleostomi</taxon>
        <taxon>Actinopterygii</taxon>
        <taxon>Neopterygii</taxon>
        <taxon>Teleostei</taxon>
        <taxon>Ostariophysi</taxon>
        <taxon>Characiformes</taxon>
        <taxon>Characoidei</taxon>
        <taxon>Acestrorhamphidae</taxon>
        <taxon>Acestrorhamphinae</taxon>
        <taxon>Astyanax</taxon>
    </lineage>
</organism>
<dbReference type="Proteomes" id="UP000752171">
    <property type="component" value="Unassembled WGS sequence"/>
</dbReference>
<dbReference type="AlphaFoldDB" id="A0A8T2MHX4"/>
<evidence type="ECO:0000313" key="2">
    <source>
        <dbReference type="Proteomes" id="UP000752171"/>
    </source>
</evidence>
<comment type="caution">
    <text evidence="1">The sequence shown here is derived from an EMBL/GenBank/DDBJ whole genome shotgun (WGS) entry which is preliminary data.</text>
</comment>
<name>A0A8T2MHX4_ASTMX</name>